<name>A0A5N5DAR8_9PEZI</name>
<proteinExistence type="inferred from homology"/>
<accession>A0A5N5DAR8</accession>
<dbReference type="InterPro" id="IPR020904">
    <property type="entry name" value="Sc_DH/Rdtase_CS"/>
</dbReference>
<protein>
    <submittedName>
        <fullName evidence="5">Putative oxidoreductase</fullName>
    </submittedName>
</protein>
<dbReference type="Proteomes" id="UP000325902">
    <property type="component" value="Unassembled WGS sequence"/>
</dbReference>
<gene>
    <name evidence="5" type="ORF">DBV05_g6914</name>
</gene>
<evidence type="ECO:0000313" key="6">
    <source>
        <dbReference type="Proteomes" id="UP000325902"/>
    </source>
</evidence>
<dbReference type="Pfam" id="PF00106">
    <property type="entry name" value="adh_short"/>
    <property type="match status" value="1"/>
</dbReference>
<dbReference type="InterPro" id="IPR002347">
    <property type="entry name" value="SDR_fam"/>
</dbReference>
<comment type="caution">
    <text evidence="5">The sequence shown here is derived from an EMBL/GenBank/DDBJ whole genome shotgun (WGS) entry which is preliminary data.</text>
</comment>
<dbReference type="InterPro" id="IPR036291">
    <property type="entry name" value="NAD(P)-bd_dom_sf"/>
</dbReference>
<dbReference type="PANTHER" id="PTHR43976:SF16">
    <property type="entry name" value="SHORT-CHAIN DEHYDROGENASE_REDUCTASE FAMILY PROTEIN"/>
    <property type="match status" value="1"/>
</dbReference>
<dbReference type="AlphaFoldDB" id="A0A5N5DAR8"/>
<dbReference type="PROSITE" id="PS00061">
    <property type="entry name" value="ADH_SHORT"/>
    <property type="match status" value="1"/>
</dbReference>
<evidence type="ECO:0000256" key="1">
    <source>
        <dbReference type="ARBA" id="ARBA00006484"/>
    </source>
</evidence>
<dbReference type="EMBL" id="VCHE01000044">
    <property type="protein sequence ID" value="KAB2574352.1"/>
    <property type="molecule type" value="Genomic_DNA"/>
</dbReference>
<dbReference type="PRINTS" id="PR00081">
    <property type="entry name" value="GDHRDH"/>
</dbReference>
<dbReference type="InterPro" id="IPR051911">
    <property type="entry name" value="SDR_oxidoreductase"/>
</dbReference>
<evidence type="ECO:0000313" key="5">
    <source>
        <dbReference type="EMBL" id="KAB2574352.1"/>
    </source>
</evidence>
<reference evidence="5 6" key="1">
    <citation type="journal article" date="2019" name="Sci. Rep.">
        <title>A multi-omics analysis of the grapevine pathogen Lasiodiplodia theobromae reveals that temperature affects the expression of virulence- and pathogenicity-related genes.</title>
        <authorList>
            <person name="Felix C."/>
            <person name="Meneses R."/>
            <person name="Goncalves M.F.M."/>
            <person name="Tilleman L."/>
            <person name="Duarte A.S."/>
            <person name="Jorrin-Novo J.V."/>
            <person name="Van de Peer Y."/>
            <person name="Deforce D."/>
            <person name="Van Nieuwerburgh F."/>
            <person name="Esteves A.C."/>
            <person name="Alves A."/>
        </authorList>
    </citation>
    <scope>NUCLEOTIDE SEQUENCE [LARGE SCALE GENOMIC DNA]</scope>
    <source>
        <strain evidence="5 6">LA-SOL3</strain>
    </source>
</reference>
<dbReference type="GO" id="GO:0016491">
    <property type="term" value="F:oxidoreductase activity"/>
    <property type="evidence" value="ECO:0007669"/>
    <property type="project" value="UniProtKB-KW"/>
</dbReference>
<evidence type="ECO:0000256" key="3">
    <source>
        <dbReference type="ARBA" id="ARBA00023002"/>
    </source>
</evidence>
<dbReference type="SUPFAM" id="SSF51735">
    <property type="entry name" value="NAD(P)-binding Rossmann-fold domains"/>
    <property type="match status" value="1"/>
</dbReference>
<keyword evidence="3" id="KW-0560">Oxidoreductase</keyword>
<dbReference type="Gene3D" id="3.40.50.720">
    <property type="entry name" value="NAD(P)-binding Rossmann-like Domain"/>
    <property type="match status" value="1"/>
</dbReference>
<evidence type="ECO:0000256" key="4">
    <source>
        <dbReference type="RuleBase" id="RU000363"/>
    </source>
</evidence>
<sequence>MPYIWLITGCSSGFGREIALAAAQAGDTVVATARDASKLADLSTEAQGEGKIITRRLDVLAKDEEMKATIDEIVGTVGRLDVLVNNAGYVLEGAIEECSYEEVDAQFATNVFGQLNVLRAAVPHMRSQQQPAGGVIANLGSIGGWRGTPAAGVYCATKAAIAVYSQSLRAELAPFGIDVTCVEPGYFRTRLLTGANKTAARNRIPELDEATRATREAFARVSERQPGDPAKGARVLVDALTKRGRCCDMPPLPPRLALGSDAVHVIAGVLDESKRDLEAWRDIVSQTDCEDVAG</sequence>
<dbReference type="OrthoDB" id="1274115at2759"/>
<keyword evidence="6" id="KW-1185">Reference proteome</keyword>
<comment type="similarity">
    <text evidence="1 4">Belongs to the short-chain dehydrogenases/reductases (SDR) family.</text>
</comment>
<keyword evidence="2" id="KW-0521">NADP</keyword>
<evidence type="ECO:0000256" key="2">
    <source>
        <dbReference type="ARBA" id="ARBA00022857"/>
    </source>
</evidence>
<organism evidence="5 6">
    <name type="scientific">Lasiodiplodia theobromae</name>
    <dbReference type="NCBI Taxonomy" id="45133"/>
    <lineage>
        <taxon>Eukaryota</taxon>
        <taxon>Fungi</taxon>
        <taxon>Dikarya</taxon>
        <taxon>Ascomycota</taxon>
        <taxon>Pezizomycotina</taxon>
        <taxon>Dothideomycetes</taxon>
        <taxon>Dothideomycetes incertae sedis</taxon>
        <taxon>Botryosphaeriales</taxon>
        <taxon>Botryosphaeriaceae</taxon>
        <taxon>Lasiodiplodia</taxon>
    </lineage>
</organism>
<dbReference type="PANTHER" id="PTHR43976">
    <property type="entry name" value="SHORT CHAIN DEHYDROGENASE"/>
    <property type="match status" value="1"/>
</dbReference>
<dbReference type="CDD" id="cd05374">
    <property type="entry name" value="17beta-HSD-like_SDR_c"/>
    <property type="match status" value="1"/>
</dbReference>
<dbReference type="PRINTS" id="PR00080">
    <property type="entry name" value="SDRFAMILY"/>
</dbReference>